<evidence type="ECO:0000313" key="20">
    <source>
        <dbReference type="Proteomes" id="UP000256329"/>
    </source>
</evidence>
<dbReference type="FunFam" id="3.30.565.10:FF:000016">
    <property type="entry name" value="Chemotaxis protein CheA, putative"/>
    <property type="match status" value="1"/>
</dbReference>
<dbReference type="Gene3D" id="3.30.70.1110">
    <property type="entry name" value="Histidine kinase CheA-like, P2 response regulator-binding domain"/>
    <property type="match status" value="1"/>
</dbReference>
<keyword evidence="20" id="KW-1185">Reference proteome</keyword>
<dbReference type="Pfam" id="PF02895">
    <property type="entry name" value="H-kinase_dim"/>
    <property type="match status" value="1"/>
</dbReference>
<dbReference type="Gene3D" id="1.10.287.560">
    <property type="entry name" value="Histidine kinase CheA-like, homodimeric domain"/>
    <property type="match status" value="1"/>
</dbReference>
<dbReference type="InterPro" id="IPR004358">
    <property type="entry name" value="Sig_transdc_His_kin-like_C"/>
</dbReference>
<name>A0A3D8P8M3_9THEO</name>
<dbReference type="CDD" id="cd16916">
    <property type="entry name" value="HATPase_CheA-like"/>
    <property type="match status" value="1"/>
</dbReference>
<evidence type="ECO:0000256" key="13">
    <source>
        <dbReference type="ARBA" id="ARBA00035100"/>
    </source>
</evidence>
<dbReference type="PANTHER" id="PTHR43395">
    <property type="entry name" value="SENSOR HISTIDINE KINASE CHEA"/>
    <property type="match status" value="1"/>
</dbReference>
<keyword evidence="11" id="KW-0067">ATP-binding</keyword>
<dbReference type="Pfam" id="PF01627">
    <property type="entry name" value="Hpt"/>
    <property type="match status" value="1"/>
</dbReference>
<organism evidence="19 20">
    <name type="scientific">Ammonifex thiophilus</name>
    <dbReference type="NCBI Taxonomy" id="444093"/>
    <lineage>
        <taxon>Bacteria</taxon>
        <taxon>Bacillati</taxon>
        <taxon>Bacillota</taxon>
        <taxon>Clostridia</taxon>
        <taxon>Thermoanaerobacterales</taxon>
        <taxon>Thermoanaerobacteraceae</taxon>
        <taxon>Ammonifex</taxon>
    </lineage>
</organism>
<evidence type="ECO:0000256" key="14">
    <source>
        <dbReference type="PROSITE-ProRule" id="PRU00110"/>
    </source>
</evidence>
<feature type="modified residue" description="Phosphohistidine" evidence="14">
    <location>
        <position position="46"/>
    </location>
</feature>
<dbReference type="OrthoDB" id="9803176at2"/>
<dbReference type="RefSeq" id="WP_115791773.1">
    <property type="nucleotide sequence ID" value="NZ_QSLN01000001.1"/>
</dbReference>
<dbReference type="SMART" id="SM01231">
    <property type="entry name" value="H-kinase_dim"/>
    <property type="match status" value="1"/>
</dbReference>
<sequence>MFDQETLSVFLDELEEKIQVISDNLLVLEREGGDAQALQEIFRAAHTVKGSSAIMGFEDMSNLTHEMENLLDLLRRGELEVTPQVVDTLFEALDVLKALRDCILDPSREAPEIGPVVAKLRGFREARPLTSPASRPAGGTKAGLTEAEEATIYEAQIRGFQAYHIKVTVAEDCQMKGVRAFLVFRTLEPLGEIIKATPPVEELEEGEYERSFELIFLTKEDPGRLRHLLLTVSEIVEVEVTPVTLEQRPAEHREVAATREEKRPAAASPTGLAPTKTVRVDVQKLDELMNLVGELVINRTRLDRIVEIFEQRYGSDDLVEVLEEVSNHLGQLTNELQEQIMKARMLPVGQLFNRFPRMVRDLAHKLGKEINFVVEGKETELDRNVIEVIGDPLIHLLRNAVDHGIEPPEEREALGKPRVGTIRLKAYHQENHIVIEVEDDGRGIDAERVRQKAVSLGLVDPETASRLTEEELYNFIFQPGFSTASQVTDLSGRGVGMDVVRKQIEQINGTVEVSSRPGQGTKFSIKLPLTLAIIRALMVSVEGQTYAFPLTSVLETLKVSREEVRRVKDMEVVPVRGSVLPLFSLAELFGGQPRSIPHLYVVVVNLGGGKRAGLVVDELLGEQEIVIKSLGEYLGRIPGIAGATILGDGRVALILDVRGLVQPKSCRLEAKCLEEELAAVG</sequence>
<keyword evidence="5" id="KW-0963">Cytoplasm</keyword>
<dbReference type="InterPro" id="IPR010808">
    <property type="entry name" value="CheA_P2-bd"/>
</dbReference>
<dbReference type="InterPro" id="IPR037006">
    <property type="entry name" value="CheA-like_homodim_sf"/>
</dbReference>
<dbReference type="PROSITE" id="PS50109">
    <property type="entry name" value="HIS_KIN"/>
    <property type="match status" value="1"/>
</dbReference>
<dbReference type="InterPro" id="IPR036097">
    <property type="entry name" value="HisK_dim/P_sf"/>
</dbReference>
<dbReference type="InterPro" id="IPR004105">
    <property type="entry name" value="CheA-like_dim"/>
</dbReference>
<evidence type="ECO:0000256" key="6">
    <source>
        <dbReference type="ARBA" id="ARBA00022500"/>
    </source>
</evidence>
<dbReference type="InterPro" id="IPR036890">
    <property type="entry name" value="HATPase_C_sf"/>
</dbReference>
<dbReference type="InterPro" id="IPR051315">
    <property type="entry name" value="Bact_Chemotaxis_CheA"/>
</dbReference>
<dbReference type="InterPro" id="IPR008207">
    <property type="entry name" value="Sig_transdc_His_kin_Hpt_dom"/>
</dbReference>
<evidence type="ECO:0000256" key="2">
    <source>
        <dbReference type="ARBA" id="ARBA00004496"/>
    </source>
</evidence>
<reference evidence="19 20" key="1">
    <citation type="submission" date="2018-08" db="EMBL/GenBank/DDBJ databases">
        <title>Form III RuBisCO-mediated autotrophy in Thermodesulfobium bacteria.</title>
        <authorList>
            <person name="Toshchakov S.V."/>
            <person name="Kublanov I.V."/>
            <person name="Frolov E."/>
            <person name="Bonch-Osmolovskaya E.A."/>
            <person name="Tourova T.P."/>
            <person name="Chernych N.A."/>
            <person name="Lebedinsky A.V."/>
        </authorList>
    </citation>
    <scope>NUCLEOTIDE SEQUENCE [LARGE SCALE GENOMIC DNA]</scope>
    <source>
        <strain evidence="19 20">SR</strain>
    </source>
</reference>
<keyword evidence="7 14" id="KW-0597">Phosphoprotein</keyword>
<dbReference type="PANTHER" id="PTHR43395:SF10">
    <property type="entry name" value="CHEMOTAXIS PROTEIN CHEA"/>
    <property type="match status" value="1"/>
</dbReference>
<comment type="function">
    <text evidence="13">Involved in the transmission of sensory signals from the chemoreceptors to the flagellar motors. CheA is autophosphorylated; it can transfer its phosphate group to either CheB or CheY.</text>
</comment>
<dbReference type="EC" id="2.7.13.3" evidence="3"/>
<evidence type="ECO:0000256" key="8">
    <source>
        <dbReference type="ARBA" id="ARBA00022679"/>
    </source>
</evidence>
<feature type="domain" description="HPt" evidence="18">
    <location>
        <begin position="1"/>
        <end position="103"/>
    </location>
</feature>
<dbReference type="InterPro" id="IPR036061">
    <property type="entry name" value="CheW-like_dom_sf"/>
</dbReference>
<comment type="caution">
    <text evidence="19">The sequence shown here is derived from an EMBL/GenBank/DDBJ whole genome shotgun (WGS) entry which is preliminary data.</text>
</comment>
<dbReference type="Pfam" id="PF07194">
    <property type="entry name" value="P2"/>
    <property type="match status" value="1"/>
</dbReference>
<evidence type="ECO:0000256" key="12">
    <source>
        <dbReference type="ARBA" id="ARBA00023012"/>
    </source>
</evidence>
<dbReference type="SMART" id="SM00073">
    <property type="entry name" value="HPT"/>
    <property type="match status" value="1"/>
</dbReference>
<evidence type="ECO:0000256" key="7">
    <source>
        <dbReference type="ARBA" id="ARBA00022553"/>
    </source>
</evidence>
<dbReference type="PROSITE" id="PS50851">
    <property type="entry name" value="CHEW"/>
    <property type="match status" value="1"/>
</dbReference>
<dbReference type="InterPro" id="IPR036641">
    <property type="entry name" value="HPT_dom_sf"/>
</dbReference>
<dbReference type="InterPro" id="IPR002545">
    <property type="entry name" value="CheW-lke_dom"/>
</dbReference>
<dbReference type="InterPro" id="IPR037052">
    <property type="entry name" value="CheA-like_P2_sf"/>
</dbReference>
<evidence type="ECO:0000256" key="4">
    <source>
        <dbReference type="ARBA" id="ARBA00021495"/>
    </source>
</evidence>
<feature type="compositionally biased region" description="Basic and acidic residues" evidence="15">
    <location>
        <begin position="252"/>
        <end position="264"/>
    </location>
</feature>
<dbReference type="Gene3D" id="3.30.565.10">
    <property type="entry name" value="Histidine kinase-like ATPase, C-terminal domain"/>
    <property type="match status" value="1"/>
</dbReference>
<evidence type="ECO:0000256" key="1">
    <source>
        <dbReference type="ARBA" id="ARBA00000085"/>
    </source>
</evidence>
<keyword evidence="6" id="KW-0145">Chemotaxis</keyword>
<protein>
    <recommendedName>
        <fullName evidence="4">Chemotaxis protein CheA</fullName>
        <ecNumber evidence="3">2.7.13.3</ecNumber>
    </recommendedName>
</protein>
<accession>A0A3D8P8M3</accession>
<dbReference type="InterPro" id="IPR005467">
    <property type="entry name" value="His_kinase_dom"/>
</dbReference>
<evidence type="ECO:0000256" key="3">
    <source>
        <dbReference type="ARBA" id="ARBA00012438"/>
    </source>
</evidence>
<evidence type="ECO:0000256" key="10">
    <source>
        <dbReference type="ARBA" id="ARBA00022777"/>
    </source>
</evidence>
<dbReference type="CDD" id="cd00731">
    <property type="entry name" value="CheA_reg"/>
    <property type="match status" value="1"/>
</dbReference>
<dbReference type="SUPFAM" id="SSF47226">
    <property type="entry name" value="Histidine-containing phosphotransfer domain, HPT domain"/>
    <property type="match status" value="1"/>
</dbReference>
<dbReference type="InterPro" id="IPR035891">
    <property type="entry name" value="CheY-binding_CheA"/>
</dbReference>
<dbReference type="PRINTS" id="PR00344">
    <property type="entry name" value="BCTRLSENSOR"/>
</dbReference>
<feature type="domain" description="Histidine kinase" evidence="16">
    <location>
        <begin position="290"/>
        <end position="531"/>
    </location>
</feature>
<keyword evidence="10" id="KW-0418">Kinase</keyword>
<evidence type="ECO:0000259" key="17">
    <source>
        <dbReference type="PROSITE" id="PS50851"/>
    </source>
</evidence>
<dbReference type="SUPFAM" id="SSF55874">
    <property type="entry name" value="ATPase domain of HSP90 chaperone/DNA topoisomerase II/histidine kinase"/>
    <property type="match status" value="1"/>
</dbReference>
<dbReference type="GO" id="GO:0005737">
    <property type="term" value="C:cytoplasm"/>
    <property type="evidence" value="ECO:0007669"/>
    <property type="project" value="UniProtKB-SubCell"/>
</dbReference>
<keyword evidence="12" id="KW-0902">Two-component regulatory system</keyword>
<keyword evidence="9" id="KW-0547">Nucleotide-binding</keyword>
<dbReference type="Proteomes" id="UP000256329">
    <property type="component" value="Unassembled WGS sequence"/>
</dbReference>
<dbReference type="Pfam" id="PF02518">
    <property type="entry name" value="HATPase_c"/>
    <property type="match status" value="1"/>
</dbReference>
<dbReference type="SUPFAM" id="SSF50341">
    <property type="entry name" value="CheW-like"/>
    <property type="match status" value="1"/>
</dbReference>
<dbReference type="Gene3D" id="2.30.30.40">
    <property type="entry name" value="SH3 Domains"/>
    <property type="match status" value="1"/>
</dbReference>
<dbReference type="SUPFAM" id="SSF55052">
    <property type="entry name" value="CheY-binding domain of CheA"/>
    <property type="match status" value="1"/>
</dbReference>
<gene>
    <name evidence="19" type="ORF">DXX99_01675</name>
</gene>
<evidence type="ECO:0000259" key="18">
    <source>
        <dbReference type="PROSITE" id="PS50894"/>
    </source>
</evidence>
<dbReference type="GO" id="GO:0000155">
    <property type="term" value="F:phosphorelay sensor kinase activity"/>
    <property type="evidence" value="ECO:0007669"/>
    <property type="project" value="InterPro"/>
</dbReference>
<dbReference type="FunFam" id="2.30.30.40:FF:000048">
    <property type="entry name" value="Chemotaxis protein CheA, putative"/>
    <property type="match status" value="1"/>
</dbReference>
<dbReference type="GO" id="GO:0005524">
    <property type="term" value="F:ATP binding"/>
    <property type="evidence" value="ECO:0007669"/>
    <property type="project" value="UniProtKB-KW"/>
</dbReference>
<evidence type="ECO:0000256" key="11">
    <source>
        <dbReference type="ARBA" id="ARBA00022840"/>
    </source>
</evidence>
<evidence type="ECO:0000313" key="19">
    <source>
        <dbReference type="EMBL" id="RDV84779.1"/>
    </source>
</evidence>
<dbReference type="SUPFAM" id="SSF47384">
    <property type="entry name" value="Homodimeric domain of signal transducing histidine kinase"/>
    <property type="match status" value="1"/>
</dbReference>
<evidence type="ECO:0000256" key="9">
    <source>
        <dbReference type="ARBA" id="ARBA00022741"/>
    </source>
</evidence>
<evidence type="ECO:0000256" key="5">
    <source>
        <dbReference type="ARBA" id="ARBA00022490"/>
    </source>
</evidence>
<dbReference type="EMBL" id="QSLN01000001">
    <property type="protein sequence ID" value="RDV84779.1"/>
    <property type="molecule type" value="Genomic_DNA"/>
</dbReference>
<dbReference type="SMART" id="SM00260">
    <property type="entry name" value="CheW"/>
    <property type="match status" value="1"/>
</dbReference>
<dbReference type="Gene3D" id="1.20.120.160">
    <property type="entry name" value="HPT domain"/>
    <property type="match status" value="1"/>
</dbReference>
<dbReference type="AlphaFoldDB" id="A0A3D8P8M3"/>
<evidence type="ECO:0000256" key="15">
    <source>
        <dbReference type="SAM" id="MobiDB-lite"/>
    </source>
</evidence>
<dbReference type="InterPro" id="IPR003594">
    <property type="entry name" value="HATPase_dom"/>
</dbReference>
<comment type="subcellular location">
    <subcellularLocation>
        <location evidence="2">Cytoplasm</location>
    </subcellularLocation>
</comment>
<evidence type="ECO:0000259" key="16">
    <source>
        <dbReference type="PROSITE" id="PS50109"/>
    </source>
</evidence>
<dbReference type="PROSITE" id="PS50894">
    <property type="entry name" value="HPT"/>
    <property type="match status" value="1"/>
</dbReference>
<dbReference type="CDD" id="cd00088">
    <property type="entry name" value="HPT"/>
    <property type="match status" value="1"/>
</dbReference>
<dbReference type="GO" id="GO:0006935">
    <property type="term" value="P:chemotaxis"/>
    <property type="evidence" value="ECO:0007669"/>
    <property type="project" value="UniProtKB-KW"/>
</dbReference>
<dbReference type="SMART" id="SM00387">
    <property type="entry name" value="HATPase_c"/>
    <property type="match status" value="1"/>
</dbReference>
<dbReference type="Pfam" id="PF01584">
    <property type="entry name" value="CheW"/>
    <property type="match status" value="1"/>
</dbReference>
<comment type="catalytic activity">
    <reaction evidence="1">
        <text>ATP + protein L-histidine = ADP + protein N-phospho-L-histidine.</text>
        <dbReference type="EC" id="2.7.13.3"/>
    </reaction>
</comment>
<keyword evidence="8" id="KW-0808">Transferase</keyword>
<feature type="region of interest" description="Disordered" evidence="15">
    <location>
        <begin position="252"/>
        <end position="273"/>
    </location>
</feature>
<proteinExistence type="predicted"/>
<feature type="domain" description="CheW-like" evidence="17">
    <location>
        <begin position="533"/>
        <end position="666"/>
    </location>
</feature>